<feature type="domain" description="CheW-like" evidence="1">
    <location>
        <begin position="43"/>
        <end position="175"/>
    </location>
</feature>
<evidence type="ECO:0000259" key="1">
    <source>
        <dbReference type="PROSITE" id="PS50851"/>
    </source>
</evidence>
<dbReference type="InterPro" id="IPR002545">
    <property type="entry name" value="CheW-lke_dom"/>
</dbReference>
<dbReference type="SUPFAM" id="SSF50341">
    <property type="entry name" value="CheW-like"/>
    <property type="match status" value="1"/>
</dbReference>
<accession>A0A9X1T2D2</accession>
<sequence length="175" mass="18733">MADQALPKTASSARSCRRQVARRRTSLQLFRNGVSGAWNGQIEMPVVTLDLDGETFTIEALANQQIIDLMPETRVPGAKAFPSAIINPRGRVLPWPDIRLAFGMRGSGAAIDRCITVAQVSTEGTHGLVGIRTMRSTNSPPVSTQPTHCLRASSCVGALAVSTVATDEMTHLVHS</sequence>
<evidence type="ECO:0000313" key="3">
    <source>
        <dbReference type="Proteomes" id="UP001139089"/>
    </source>
</evidence>
<dbReference type="Pfam" id="PF01584">
    <property type="entry name" value="CheW"/>
    <property type="match status" value="1"/>
</dbReference>
<dbReference type="Gene3D" id="2.30.30.40">
    <property type="entry name" value="SH3 Domains"/>
    <property type="match status" value="1"/>
</dbReference>
<dbReference type="Proteomes" id="UP001139089">
    <property type="component" value="Unassembled WGS sequence"/>
</dbReference>
<gene>
    <name evidence="2" type="ORF">LRX75_20460</name>
</gene>
<dbReference type="GO" id="GO:0006935">
    <property type="term" value="P:chemotaxis"/>
    <property type="evidence" value="ECO:0007669"/>
    <property type="project" value="InterPro"/>
</dbReference>
<keyword evidence="3" id="KW-1185">Reference proteome</keyword>
<dbReference type="EMBL" id="JAJOZR010000015">
    <property type="protein sequence ID" value="MCD7111417.1"/>
    <property type="molecule type" value="Genomic_DNA"/>
</dbReference>
<protein>
    <submittedName>
        <fullName evidence="2">Chemotaxis protein CheW</fullName>
    </submittedName>
</protein>
<reference evidence="2" key="1">
    <citation type="submission" date="2021-12" db="EMBL/GenBank/DDBJ databases">
        <authorList>
            <person name="Li Y."/>
        </authorList>
    </citation>
    <scope>NUCLEOTIDE SEQUENCE</scope>
    <source>
        <strain evidence="2">DKSPLA3</strain>
    </source>
</reference>
<name>A0A9X1T2D2_9HYPH</name>
<dbReference type="PROSITE" id="PS50851">
    <property type="entry name" value="CHEW"/>
    <property type="match status" value="1"/>
</dbReference>
<evidence type="ECO:0000313" key="2">
    <source>
        <dbReference type="EMBL" id="MCD7111417.1"/>
    </source>
</evidence>
<dbReference type="InterPro" id="IPR036061">
    <property type="entry name" value="CheW-like_dom_sf"/>
</dbReference>
<organism evidence="2 3">
    <name type="scientific">Rhizobium quercicola</name>
    <dbReference type="NCBI Taxonomy" id="2901226"/>
    <lineage>
        <taxon>Bacteria</taxon>
        <taxon>Pseudomonadati</taxon>
        <taxon>Pseudomonadota</taxon>
        <taxon>Alphaproteobacteria</taxon>
        <taxon>Hyphomicrobiales</taxon>
        <taxon>Rhizobiaceae</taxon>
        <taxon>Rhizobium/Agrobacterium group</taxon>
        <taxon>Rhizobium</taxon>
    </lineage>
</organism>
<dbReference type="Gene3D" id="2.40.50.180">
    <property type="entry name" value="CheA-289, Domain 4"/>
    <property type="match status" value="1"/>
</dbReference>
<dbReference type="GO" id="GO:0007165">
    <property type="term" value="P:signal transduction"/>
    <property type="evidence" value="ECO:0007669"/>
    <property type="project" value="InterPro"/>
</dbReference>
<dbReference type="AlphaFoldDB" id="A0A9X1T2D2"/>
<proteinExistence type="predicted"/>
<comment type="caution">
    <text evidence="2">The sequence shown here is derived from an EMBL/GenBank/DDBJ whole genome shotgun (WGS) entry which is preliminary data.</text>
</comment>